<sequence>MYHVEKKRHIINQLIDCGFYKDGRRQLYELDLSELEKHLQDIKREGVILHS</sequence>
<evidence type="ECO:0000313" key="2">
    <source>
        <dbReference type="EMBL" id="TKI90752.1"/>
    </source>
</evidence>
<gene>
    <name evidence="1" type="primary">fbpA</name>
    <name evidence="1" type="ORF">FC694_24780</name>
    <name evidence="2" type="ORF">FC699_23425</name>
</gene>
<comment type="caution">
    <text evidence="1">The sequence shown here is derived from an EMBL/GenBank/DDBJ whole genome shotgun (WGS) entry which is preliminary data.</text>
</comment>
<dbReference type="Proteomes" id="UP000306037">
    <property type="component" value="Unassembled WGS sequence"/>
</dbReference>
<evidence type="ECO:0000313" key="3">
    <source>
        <dbReference type="Proteomes" id="UP000305222"/>
    </source>
</evidence>
<reference evidence="3 4" key="1">
    <citation type="journal article" date="2019" name="Environ. Microbiol.">
        <title>An active ?-lactamase is a part of an orchestrated cell wall stress resistance network of Bacillus subtilis and related rhizosphere species.</title>
        <authorList>
            <person name="Bucher T."/>
            <person name="Keren-Paz A."/>
            <person name="Hausser J."/>
            <person name="Olender T."/>
            <person name="Cytryn E."/>
            <person name="Kolodkin-Gal I."/>
        </authorList>
    </citation>
    <scope>NUCLEOTIDE SEQUENCE [LARGE SCALE GENOMIC DNA]</scope>
    <source>
        <strain evidence="2 3">I5</strain>
        <strain evidence="1 4">I71</strain>
    </source>
</reference>
<name>A0A4U2MJ43_9BACI</name>
<organism evidence="1 4">
    <name type="scientific">Bacillus wiedmannii</name>
    <dbReference type="NCBI Taxonomy" id="1890302"/>
    <lineage>
        <taxon>Bacteria</taxon>
        <taxon>Bacillati</taxon>
        <taxon>Bacillota</taxon>
        <taxon>Bacilli</taxon>
        <taxon>Bacillales</taxon>
        <taxon>Bacillaceae</taxon>
        <taxon>Bacillus</taxon>
        <taxon>Bacillus cereus group</taxon>
    </lineage>
</organism>
<evidence type="ECO:0000313" key="1">
    <source>
        <dbReference type="EMBL" id="TKH11093.1"/>
    </source>
</evidence>
<dbReference type="InterPro" id="IPR025072">
    <property type="entry name" value="Fur_reg_FbpA"/>
</dbReference>
<protein>
    <submittedName>
        <fullName evidence="1">Fur-regulated basic protein FbpA</fullName>
    </submittedName>
</protein>
<dbReference type="Proteomes" id="UP000305222">
    <property type="component" value="Unassembled WGS sequence"/>
</dbReference>
<proteinExistence type="predicted"/>
<evidence type="ECO:0000313" key="4">
    <source>
        <dbReference type="Proteomes" id="UP000306037"/>
    </source>
</evidence>
<dbReference type="EMBL" id="SZOM01000254">
    <property type="protein sequence ID" value="TKH11093.1"/>
    <property type="molecule type" value="Genomic_DNA"/>
</dbReference>
<dbReference type="EMBL" id="SZON01001527">
    <property type="protein sequence ID" value="TKI90752.1"/>
    <property type="molecule type" value="Genomic_DNA"/>
</dbReference>
<accession>A0A4U2MJ43</accession>
<dbReference type="Pfam" id="PF13076">
    <property type="entry name" value="Fur_reg_FbpA"/>
    <property type="match status" value="1"/>
</dbReference>
<dbReference type="AlphaFoldDB" id="A0A4U2MJ43"/>